<feature type="domain" description="Response regulatory" evidence="19">
    <location>
        <begin position="805"/>
        <end position="924"/>
    </location>
</feature>
<feature type="compositionally biased region" description="Polar residues" evidence="16">
    <location>
        <begin position="654"/>
        <end position="664"/>
    </location>
</feature>
<feature type="transmembrane region" description="Helical" evidence="17">
    <location>
        <begin position="246"/>
        <end position="267"/>
    </location>
</feature>
<comment type="subcellular location">
    <subcellularLocation>
        <location evidence="2">Membrane</location>
    </subcellularLocation>
</comment>
<feature type="region of interest" description="Disordered" evidence="16">
    <location>
        <begin position="648"/>
        <end position="671"/>
    </location>
</feature>
<dbReference type="FunFam" id="3.30.565.10:FF:000010">
    <property type="entry name" value="Sensor histidine kinase RcsC"/>
    <property type="match status" value="1"/>
</dbReference>
<dbReference type="FunFam" id="1.10.287.130:FF:000038">
    <property type="entry name" value="Sensory transduction histidine kinase"/>
    <property type="match status" value="1"/>
</dbReference>
<keyword evidence="17" id="KW-0812">Transmembrane</keyword>
<sequence>MKRKTILTAAAAGSLLVLLGLVTKGRAINIDRHLSYRDRLTAQLQNDLTANQNVLKARYSLHTSYDSLTRELQQAQALQKELSKVPEFLGNQGTQRLETQLATASETLKQKRELSERFKSQNALLKNSLSYLPALIDQMQQKGGGQIDQSLSELLDEILLYTLSADETLVPKIQRQIEQIQSSLGSGGAKSDTNIALSHAKIILKNKPQVDQLTQELLDLPTTAQIRDLSKAYEQEYQTAVGQARLFQLGAYAWFIGLLGGAAYLFFTMTQLRKAEQQASHLFESITDAFVGIDNQWMITYVNAQAATTLEQQSETLVGQSFWAAFPQDLGQQAKQYYNQAIAEQSVVTFETQYEAKQCWLEFHLYPSADGLSVFWQDISDRKQAEAKLSESLYATEKAKEKAEAERIKAEEANKSKSDFLANMSHELRTPLNAIIGYSEILEEDAEDIGQDDFIPDLQKIRNSGKHLLGLINDVLDLSKIEAGQMELYLENFELMPLLRDVTSTIQPLIEQKSNELILQCPEDIGTFYADQVKVRQILFNLLSNASKFTENGKITLSVSRTSASDGTWFNFQVKDTGIGMRPDQLEKIFNAFTQADASTTRKYGGTGLGLTITKSFTKMMGGEVQVESEYEQGTTFNIRIPQAISTAPAHSPSDVSANGTGSTPVADPSMAEVPALGGPCLGTILVIDDDRAACEMVQRSLSHHNYRVVYAHTGAQGLEIAAQLRPDAIVLDVIMPEMDGWQVLNALKENPELADIPVILSTMVTDEAMGYSLGASAYLPKPVDRERLLTVLEKYRPAQQQDAWVLVVEDDADSRNMLQRSVAREGWQTQTAENGRQALAQIEQAESFPSLILLDLMMPEMDGFDFIETLKQQEAGRSVPIIVLTAKDLTAADRVALGDAVQAVHQKRGFDRQYFLDEIQEFIELQTNSLATTEGVA</sequence>
<dbReference type="Pfam" id="PF00072">
    <property type="entry name" value="Response_reg"/>
    <property type="match status" value="2"/>
</dbReference>
<dbReference type="Gene3D" id="3.40.50.2300">
    <property type="match status" value="2"/>
</dbReference>
<dbReference type="SMART" id="SM00448">
    <property type="entry name" value="REC"/>
    <property type="match status" value="2"/>
</dbReference>
<evidence type="ECO:0000259" key="19">
    <source>
        <dbReference type="PROSITE" id="PS50110"/>
    </source>
</evidence>
<dbReference type="InterPro" id="IPR011006">
    <property type="entry name" value="CheY-like_superfamily"/>
</dbReference>
<dbReference type="PROSITE" id="PS50112">
    <property type="entry name" value="PAS"/>
    <property type="match status" value="1"/>
</dbReference>
<keyword evidence="9" id="KW-0067">ATP-binding</keyword>
<keyword evidence="10" id="KW-0902">Two-component regulatory system</keyword>
<keyword evidence="22" id="KW-1185">Reference proteome</keyword>
<dbReference type="InterPro" id="IPR035965">
    <property type="entry name" value="PAS-like_dom_sf"/>
</dbReference>
<organism evidence="21 22">
    <name type="scientific">Romeriopsis navalis LEGE 11480</name>
    <dbReference type="NCBI Taxonomy" id="2777977"/>
    <lineage>
        <taxon>Bacteria</taxon>
        <taxon>Bacillati</taxon>
        <taxon>Cyanobacteriota</taxon>
        <taxon>Cyanophyceae</taxon>
        <taxon>Leptolyngbyales</taxon>
        <taxon>Leptolyngbyaceae</taxon>
        <taxon>Romeriopsis</taxon>
        <taxon>Romeriopsis navalis</taxon>
    </lineage>
</organism>
<feature type="domain" description="PAS" evidence="20">
    <location>
        <begin position="275"/>
        <end position="345"/>
    </location>
</feature>
<evidence type="ECO:0000256" key="7">
    <source>
        <dbReference type="ARBA" id="ARBA00022741"/>
    </source>
</evidence>
<dbReference type="SMART" id="SM00388">
    <property type="entry name" value="HisKA"/>
    <property type="match status" value="1"/>
</dbReference>
<protein>
    <recommendedName>
        <fullName evidence="13">Circadian input-output histidine kinase CikA</fullName>
        <ecNumber evidence="4">2.7.13.3</ecNumber>
    </recommendedName>
</protein>
<keyword evidence="15" id="KW-0175">Coiled coil</keyword>
<evidence type="ECO:0000313" key="21">
    <source>
        <dbReference type="EMBL" id="MBE9028734.1"/>
    </source>
</evidence>
<evidence type="ECO:0000256" key="10">
    <source>
        <dbReference type="ARBA" id="ARBA00023012"/>
    </source>
</evidence>
<dbReference type="SMART" id="SM00387">
    <property type="entry name" value="HATPase_c"/>
    <property type="match status" value="1"/>
</dbReference>
<evidence type="ECO:0000256" key="8">
    <source>
        <dbReference type="ARBA" id="ARBA00022777"/>
    </source>
</evidence>
<dbReference type="InterPro" id="IPR003661">
    <property type="entry name" value="HisK_dim/P_dom"/>
</dbReference>
<dbReference type="PROSITE" id="PS50109">
    <property type="entry name" value="HIS_KIN"/>
    <property type="match status" value="1"/>
</dbReference>
<dbReference type="InterPro" id="IPR045812">
    <property type="entry name" value="DAHL"/>
</dbReference>
<keyword evidence="6" id="KW-0808">Transferase</keyword>
<dbReference type="PANTHER" id="PTHR43047:SF72">
    <property type="entry name" value="OSMOSENSING HISTIDINE PROTEIN KINASE SLN1"/>
    <property type="match status" value="1"/>
</dbReference>
<keyword evidence="5 14" id="KW-0597">Phosphoprotein</keyword>
<evidence type="ECO:0000256" key="9">
    <source>
        <dbReference type="ARBA" id="ARBA00022840"/>
    </source>
</evidence>
<dbReference type="NCBIfam" id="TIGR00229">
    <property type="entry name" value="sensory_box"/>
    <property type="match status" value="1"/>
</dbReference>
<evidence type="ECO:0000259" key="20">
    <source>
        <dbReference type="PROSITE" id="PS50112"/>
    </source>
</evidence>
<keyword evidence="12" id="KW-0131">Cell cycle</keyword>
<dbReference type="Pfam" id="PF19443">
    <property type="entry name" value="DAHL"/>
    <property type="match status" value="1"/>
</dbReference>
<dbReference type="Gene3D" id="3.30.565.10">
    <property type="entry name" value="Histidine kinase-like ATPase, C-terminal domain"/>
    <property type="match status" value="1"/>
</dbReference>
<dbReference type="InterPro" id="IPR003594">
    <property type="entry name" value="HATPase_dom"/>
</dbReference>
<dbReference type="PRINTS" id="PR00344">
    <property type="entry name" value="BCTRLSENSOR"/>
</dbReference>
<dbReference type="InterPro" id="IPR013656">
    <property type="entry name" value="PAS_4"/>
</dbReference>
<dbReference type="PANTHER" id="PTHR43047">
    <property type="entry name" value="TWO-COMPONENT HISTIDINE PROTEIN KINASE"/>
    <property type="match status" value="1"/>
</dbReference>
<evidence type="ECO:0000259" key="18">
    <source>
        <dbReference type="PROSITE" id="PS50109"/>
    </source>
</evidence>
<dbReference type="GO" id="GO:0000155">
    <property type="term" value="F:phosphorelay sensor kinase activity"/>
    <property type="evidence" value="ECO:0007669"/>
    <property type="project" value="InterPro"/>
</dbReference>
<evidence type="ECO:0000313" key="22">
    <source>
        <dbReference type="Proteomes" id="UP000625316"/>
    </source>
</evidence>
<feature type="modified residue" description="4-aspartylphosphate" evidence="14">
    <location>
        <position position="856"/>
    </location>
</feature>
<dbReference type="SUPFAM" id="SSF55874">
    <property type="entry name" value="ATPase domain of HSP90 chaperone/DNA topoisomerase II/histidine kinase"/>
    <property type="match status" value="1"/>
</dbReference>
<dbReference type="GO" id="GO:0005886">
    <property type="term" value="C:plasma membrane"/>
    <property type="evidence" value="ECO:0007669"/>
    <property type="project" value="TreeGrafter"/>
</dbReference>
<dbReference type="RefSeq" id="WP_264323558.1">
    <property type="nucleotide sequence ID" value="NZ_JADEXQ010000006.1"/>
</dbReference>
<dbReference type="Proteomes" id="UP000625316">
    <property type="component" value="Unassembled WGS sequence"/>
</dbReference>
<keyword evidence="17" id="KW-1133">Transmembrane helix</keyword>
<proteinExistence type="inferred from homology"/>
<dbReference type="InterPro" id="IPR004358">
    <property type="entry name" value="Sig_transdc_His_kin-like_C"/>
</dbReference>
<keyword evidence="7" id="KW-0547">Nucleotide-binding</keyword>
<dbReference type="CDD" id="cd16922">
    <property type="entry name" value="HATPase_EvgS-ArcB-TorS-like"/>
    <property type="match status" value="1"/>
</dbReference>
<evidence type="ECO:0000256" key="4">
    <source>
        <dbReference type="ARBA" id="ARBA00012438"/>
    </source>
</evidence>
<dbReference type="AlphaFoldDB" id="A0A928VMS4"/>
<evidence type="ECO:0000256" key="17">
    <source>
        <dbReference type="SAM" id="Phobius"/>
    </source>
</evidence>
<dbReference type="Gene3D" id="1.10.287.130">
    <property type="match status" value="1"/>
</dbReference>
<dbReference type="InterPro" id="IPR005467">
    <property type="entry name" value="His_kinase_dom"/>
</dbReference>
<comment type="catalytic activity">
    <reaction evidence="1">
        <text>ATP + protein L-histidine = ADP + protein N-phospho-L-histidine.</text>
        <dbReference type="EC" id="2.7.13.3"/>
    </reaction>
</comment>
<comment type="similarity">
    <text evidence="3">In the N-terminal section; belongs to the phytochrome family.</text>
</comment>
<dbReference type="GO" id="GO:0009927">
    <property type="term" value="F:histidine phosphotransfer kinase activity"/>
    <property type="evidence" value="ECO:0007669"/>
    <property type="project" value="TreeGrafter"/>
</dbReference>
<evidence type="ECO:0000256" key="5">
    <source>
        <dbReference type="ARBA" id="ARBA00022553"/>
    </source>
</evidence>
<evidence type="ECO:0000256" key="6">
    <source>
        <dbReference type="ARBA" id="ARBA00022679"/>
    </source>
</evidence>
<evidence type="ECO:0000256" key="12">
    <source>
        <dbReference type="ARBA" id="ARBA00023306"/>
    </source>
</evidence>
<dbReference type="SUPFAM" id="SSF55785">
    <property type="entry name" value="PYP-like sensor domain (PAS domain)"/>
    <property type="match status" value="1"/>
</dbReference>
<accession>A0A928VMS4</accession>
<evidence type="ECO:0000256" key="16">
    <source>
        <dbReference type="SAM" id="MobiDB-lite"/>
    </source>
</evidence>
<reference evidence="21" key="1">
    <citation type="submission" date="2020-10" db="EMBL/GenBank/DDBJ databases">
        <authorList>
            <person name="Castelo-Branco R."/>
            <person name="Eusebio N."/>
            <person name="Adriana R."/>
            <person name="Vieira A."/>
            <person name="Brugerolle De Fraissinette N."/>
            <person name="Rezende De Castro R."/>
            <person name="Schneider M.P."/>
            <person name="Vasconcelos V."/>
            <person name="Leao P.N."/>
        </authorList>
    </citation>
    <scope>NUCLEOTIDE SEQUENCE</scope>
    <source>
        <strain evidence="21">LEGE 11480</strain>
    </source>
</reference>
<dbReference type="InterPro" id="IPR000014">
    <property type="entry name" value="PAS"/>
</dbReference>
<feature type="modified residue" description="4-aspartylphosphate" evidence="14">
    <location>
        <position position="733"/>
    </location>
</feature>
<name>A0A928VMS4_9CYAN</name>
<dbReference type="SUPFAM" id="SSF52172">
    <property type="entry name" value="CheY-like"/>
    <property type="match status" value="2"/>
</dbReference>
<comment type="caution">
    <text evidence="21">The sequence shown here is derived from an EMBL/GenBank/DDBJ whole genome shotgun (WGS) entry which is preliminary data.</text>
</comment>
<evidence type="ECO:0000256" key="15">
    <source>
        <dbReference type="SAM" id="Coils"/>
    </source>
</evidence>
<evidence type="ECO:0000256" key="3">
    <source>
        <dbReference type="ARBA" id="ARBA00006402"/>
    </source>
</evidence>
<dbReference type="InterPro" id="IPR036890">
    <property type="entry name" value="HATPase_C_sf"/>
</dbReference>
<dbReference type="EC" id="2.7.13.3" evidence="4"/>
<dbReference type="CDD" id="cd00082">
    <property type="entry name" value="HisKA"/>
    <property type="match status" value="1"/>
</dbReference>
<dbReference type="Pfam" id="PF08448">
    <property type="entry name" value="PAS_4"/>
    <property type="match status" value="1"/>
</dbReference>
<dbReference type="GO" id="GO:0005524">
    <property type="term" value="F:ATP binding"/>
    <property type="evidence" value="ECO:0007669"/>
    <property type="project" value="UniProtKB-KW"/>
</dbReference>
<feature type="domain" description="Histidine kinase" evidence="18">
    <location>
        <begin position="423"/>
        <end position="645"/>
    </location>
</feature>
<dbReference type="SMART" id="SM00091">
    <property type="entry name" value="PAS"/>
    <property type="match status" value="1"/>
</dbReference>
<dbReference type="Gene3D" id="3.30.450.20">
    <property type="entry name" value="PAS domain"/>
    <property type="match status" value="1"/>
</dbReference>
<dbReference type="InterPro" id="IPR001789">
    <property type="entry name" value="Sig_transdc_resp-reg_receiver"/>
</dbReference>
<keyword evidence="11 17" id="KW-0472">Membrane</keyword>
<dbReference type="PROSITE" id="PS50110">
    <property type="entry name" value="RESPONSE_REGULATORY"/>
    <property type="match status" value="2"/>
</dbReference>
<evidence type="ECO:0000256" key="11">
    <source>
        <dbReference type="ARBA" id="ARBA00023136"/>
    </source>
</evidence>
<evidence type="ECO:0000256" key="14">
    <source>
        <dbReference type="PROSITE-ProRule" id="PRU00169"/>
    </source>
</evidence>
<dbReference type="CDD" id="cd17574">
    <property type="entry name" value="REC_OmpR"/>
    <property type="match status" value="2"/>
</dbReference>
<feature type="domain" description="Response regulatory" evidence="19">
    <location>
        <begin position="684"/>
        <end position="797"/>
    </location>
</feature>
<evidence type="ECO:0000256" key="2">
    <source>
        <dbReference type="ARBA" id="ARBA00004370"/>
    </source>
</evidence>
<evidence type="ECO:0000256" key="13">
    <source>
        <dbReference type="ARBA" id="ARBA00074306"/>
    </source>
</evidence>
<dbReference type="EMBL" id="JADEXQ010000006">
    <property type="protein sequence ID" value="MBE9028734.1"/>
    <property type="molecule type" value="Genomic_DNA"/>
</dbReference>
<dbReference type="SUPFAM" id="SSF47384">
    <property type="entry name" value="Homodimeric domain of signal transducing histidine kinase"/>
    <property type="match status" value="1"/>
</dbReference>
<feature type="coiled-coil region" evidence="15">
    <location>
        <begin position="65"/>
        <end position="114"/>
    </location>
</feature>
<dbReference type="CDD" id="cd00130">
    <property type="entry name" value="PAS"/>
    <property type="match status" value="1"/>
</dbReference>
<gene>
    <name evidence="21" type="ORF">IQ266_03045</name>
</gene>
<keyword evidence="8" id="KW-0418">Kinase</keyword>
<dbReference type="Pfam" id="PF02518">
    <property type="entry name" value="HATPase_c"/>
    <property type="match status" value="1"/>
</dbReference>
<dbReference type="InterPro" id="IPR036097">
    <property type="entry name" value="HisK_dim/P_sf"/>
</dbReference>
<dbReference type="Pfam" id="PF00512">
    <property type="entry name" value="HisKA"/>
    <property type="match status" value="1"/>
</dbReference>
<evidence type="ECO:0000256" key="1">
    <source>
        <dbReference type="ARBA" id="ARBA00000085"/>
    </source>
</evidence>